<dbReference type="KEGG" id="tet:TTHERM_01128630"/>
<sequence>MNKTGSLILLLIALNIATSQIITIPIEKRVPEVENNSFLDDNEQAAIDQLINHSQFMYSGNIEVGNSKQTFNVDFDTGSNLLWLTSKSCSTCHQDGFKNSYDCNVADGCNMTTTPGSVSYVDGSGVFGHIAKVPVAIAGLAPSTQALLLVEKSVKNKGLQSDGLMGLGVYDEHNSNNVAFVNQLFKQGTISKSQFSFYLGFGEKESELIIGGVDNSKLANPSEIYYHPIILNGQQNDSQRWSVAIKSVSFGGQSVSLTSQNVAIVDSGTSLLVMRNDIYKQWIQYLKSVASLKTIMSGLTVFYSVKCGTTLPDLTFTLTDVNGVDRNYSLPSSFYLVKNGNICIIGVQGGSVTNDVQFLLGDVFMRRFVSVFDYTTLSMGLSQSVANPANAPNKAQKHSIESTIALGLALVAIAGLIFLTIRALRK</sequence>
<feature type="domain" description="Peptidase A1" evidence="9">
    <location>
        <begin position="58"/>
        <end position="382"/>
    </location>
</feature>
<evidence type="ECO:0000256" key="6">
    <source>
        <dbReference type="RuleBase" id="RU000454"/>
    </source>
</evidence>
<keyword evidence="3 6" id="KW-0064">Aspartyl protease</keyword>
<evidence type="ECO:0000256" key="1">
    <source>
        <dbReference type="ARBA" id="ARBA00007447"/>
    </source>
</evidence>
<organism evidence="10 11">
    <name type="scientific">Tetrahymena thermophila (strain SB210)</name>
    <dbReference type="NCBI Taxonomy" id="312017"/>
    <lineage>
        <taxon>Eukaryota</taxon>
        <taxon>Sar</taxon>
        <taxon>Alveolata</taxon>
        <taxon>Ciliophora</taxon>
        <taxon>Intramacronucleata</taxon>
        <taxon>Oligohymenophorea</taxon>
        <taxon>Hymenostomatida</taxon>
        <taxon>Tetrahymenina</taxon>
        <taxon>Tetrahymenidae</taxon>
        <taxon>Tetrahymena</taxon>
    </lineage>
</organism>
<evidence type="ECO:0000259" key="9">
    <source>
        <dbReference type="PROSITE" id="PS51767"/>
    </source>
</evidence>
<dbReference type="PRINTS" id="PR00792">
    <property type="entry name" value="PEPSIN"/>
</dbReference>
<evidence type="ECO:0000256" key="5">
    <source>
        <dbReference type="PIRSR" id="PIRSR601461-1"/>
    </source>
</evidence>
<gene>
    <name evidence="10" type="ORF">TTHERM_01128630</name>
</gene>
<keyword evidence="2 6" id="KW-0645">Protease</keyword>
<name>Q24F63_TETTS</name>
<feature type="transmembrane region" description="Helical" evidence="7">
    <location>
        <begin position="404"/>
        <end position="424"/>
    </location>
</feature>
<evidence type="ECO:0000256" key="3">
    <source>
        <dbReference type="ARBA" id="ARBA00022750"/>
    </source>
</evidence>
<evidence type="ECO:0000256" key="4">
    <source>
        <dbReference type="ARBA" id="ARBA00022801"/>
    </source>
</evidence>
<dbReference type="CDD" id="cd05471">
    <property type="entry name" value="pepsin_like"/>
    <property type="match status" value="1"/>
</dbReference>
<evidence type="ECO:0000256" key="2">
    <source>
        <dbReference type="ARBA" id="ARBA00022670"/>
    </source>
</evidence>
<dbReference type="GO" id="GO:0004190">
    <property type="term" value="F:aspartic-type endopeptidase activity"/>
    <property type="evidence" value="ECO:0007669"/>
    <property type="project" value="UniProtKB-KW"/>
</dbReference>
<dbReference type="SUPFAM" id="SSF50630">
    <property type="entry name" value="Acid proteases"/>
    <property type="match status" value="1"/>
</dbReference>
<keyword evidence="7" id="KW-1133">Transmembrane helix</keyword>
<dbReference type="OrthoDB" id="2747330at2759"/>
<dbReference type="GeneID" id="7827976"/>
<keyword evidence="11" id="KW-1185">Reference proteome</keyword>
<feature type="signal peptide" evidence="8">
    <location>
        <begin position="1"/>
        <end position="19"/>
    </location>
</feature>
<dbReference type="RefSeq" id="XP_001026657.1">
    <property type="nucleotide sequence ID" value="XM_001026657.1"/>
</dbReference>
<dbReference type="InterPro" id="IPR001461">
    <property type="entry name" value="Aspartic_peptidase_A1"/>
</dbReference>
<dbReference type="AlphaFoldDB" id="Q24F63"/>
<accession>Q24F63</accession>
<keyword evidence="7" id="KW-0472">Membrane</keyword>
<dbReference type="PROSITE" id="PS00141">
    <property type="entry name" value="ASP_PROTEASE"/>
    <property type="match status" value="1"/>
</dbReference>
<proteinExistence type="inferred from homology"/>
<dbReference type="EMBL" id="GG662295">
    <property type="protein sequence ID" value="EAS06412.1"/>
    <property type="molecule type" value="Genomic_DNA"/>
</dbReference>
<dbReference type="HOGENOM" id="CLU_013253_12_0_1"/>
<feature type="chain" id="PRO_5004202641" evidence="8">
    <location>
        <begin position="20"/>
        <end position="426"/>
    </location>
</feature>
<dbReference type="eggNOG" id="KOG1339">
    <property type="taxonomic scope" value="Eukaryota"/>
</dbReference>
<dbReference type="Proteomes" id="UP000009168">
    <property type="component" value="Unassembled WGS sequence"/>
</dbReference>
<evidence type="ECO:0000256" key="7">
    <source>
        <dbReference type="SAM" id="Phobius"/>
    </source>
</evidence>
<dbReference type="PROSITE" id="PS51767">
    <property type="entry name" value="PEPTIDASE_A1"/>
    <property type="match status" value="1"/>
</dbReference>
<dbReference type="InParanoid" id="Q24F63"/>
<keyword evidence="4 6" id="KW-0378">Hydrolase</keyword>
<dbReference type="InterPro" id="IPR033121">
    <property type="entry name" value="PEPTIDASE_A1"/>
</dbReference>
<dbReference type="InterPro" id="IPR034164">
    <property type="entry name" value="Pepsin-like_dom"/>
</dbReference>
<protein>
    <submittedName>
        <fullName evidence="10">Eukaryotic aspartyl protease family protein</fullName>
    </submittedName>
</protein>
<dbReference type="PANTHER" id="PTHR47966:SF51">
    <property type="entry name" value="BETA-SITE APP-CLEAVING ENZYME, ISOFORM A-RELATED"/>
    <property type="match status" value="1"/>
</dbReference>
<feature type="active site" evidence="5">
    <location>
        <position position="266"/>
    </location>
</feature>
<dbReference type="InterPro" id="IPR021109">
    <property type="entry name" value="Peptidase_aspartic_dom_sf"/>
</dbReference>
<keyword evidence="8" id="KW-0732">Signal</keyword>
<dbReference type="Gene3D" id="2.40.70.10">
    <property type="entry name" value="Acid Proteases"/>
    <property type="match status" value="2"/>
</dbReference>
<keyword evidence="7" id="KW-0812">Transmembrane</keyword>
<dbReference type="OMA" id="NGNICII"/>
<evidence type="ECO:0000313" key="11">
    <source>
        <dbReference type="Proteomes" id="UP000009168"/>
    </source>
</evidence>
<feature type="active site" evidence="5">
    <location>
        <position position="76"/>
    </location>
</feature>
<dbReference type="GO" id="GO:0006508">
    <property type="term" value="P:proteolysis"/>
    <property type="evidence" value="ECO:0007669"/>
    <property type="project" value="UniProtKB-KW"/>
</dbReference>
<evidence type="ECO:0000256" key="8">
    <source>
        <dbReference type="SAM" id="SignalP"/>
    </source>
</evidence>
<dbReference type="Pfam" id="PF00026">
    <property type="entry name" value="Asp"/>
    <property type="match status" value="1"/>
</dbReference>
<reference evidence="11" key="1">
    <citation type="journal article" date="2006" name="PLoS Biol.">
        <title>Macronuclear genome sequence of the ciliate Tetrahymena thermophila, a model eukaryote.</title>
        <authorList>
            <person name="Eisen J.A."/>
            <person name="Coyne R.S."/>
            <person name="Wu M."/>
            <person name="Wu D."/>
            <person name="Thiagarajan M."/>
            <person name="Wortman J.R."/>
            <person name="Badger J.H."/>
            <person name="Ren Q."/>
            <person name="Amedeo P."/>
            <person name="Jones K.M."/>
            <person name="Tallon L.J."/>
            <person name="Delcher A.L."/>
            <person name="Salzberg S.L."/>
            <person name="Silva J.C."/>
            <person name="Haas B.J."/>
            <person name="Majoros W.H."/>
            <person name="Farzad M."/>
            <person name="Carlton J.M."/>
            <person name="Smith R.K. Jr."/>
            <person name="Garg J."/>
            <person name="Pearlman R.E."/>
            <person name="Karrer K.M."/>
            <person name="Sun L."/>
            <person name="Manning G."/>
            <person name="Elde N.C."/>
            <person name="Turkewitz A.P."/>
            <person name="Asai D.J."/>
            <person name="Wilkes D.E."/>
            <person name="Wang Y."/>
            <person name="Cai H."/>
            <person name="Collins K."/>
            <person name="Stewart B.A."/>
            <person name="Lee S.R."/>
            <person name="Wilamowska K."/>
            <person name="Weinberg Z."/>
            <person name="Ruzzo W.L."/>
            <person name="Wloga D."/>
            <person name="Gaertig J."/>
            <person name="Frankel J."/>
            <person name="Tsao C.-C."/>
            <person name="Gorovsky M.A."/>
            <person name="Keeling P.J."/>
            <person name="Waller R.F."/>
            <person name="Patron N.J."/>
            <person name="Cherry J.M."/>
            <person name="Stover N.A."/>
            <person name="Krieger C.J."/>
            <person name="del Toro C."/>
            <person name="Ryder H.F."/>
            <person name="Williamson S.C."/>
            <person name="Barbeau R.A."/>
            <person name="Hamilton E.P."/>
            <person name="Orias E."/>
        </authorList>
    </citation>
    <scope>NUCLEOTIDE SEQUENCE [LARGE SCALE GENOMIC DNA]</scope>
    <source>
        <strain evidence="11">SB210</strain>
    </source>
</reference>
<comment type="similarity">
    <text evidence="1 6">Belongs to the peptidase A1 family.</text>
</comment>
<evidence type="ECO:0000313" key="10">
    <source>
        <dbReference type="EMBL" id="EAS06412.1"/>
    </source>
</evidence>
<dbReference type="PANTHER" id="PTHR47966">
    <property type="entry name" value="BETA-SITE APP-CLEAVING ENZYME, ISOFORM A-RELATED"/>
    <property type="match status" value="1"/>
</dbReference>
<dbReference type="InterPro" id="IPR001969">
    <property type="entry name" value="Aspartic_peptidase_AS"/>
</dbReference>